<evidence type="ECO:0000313" key="1">
    <source>
        <dbReference type="EMBL" id="SBP18195.1"/>
    </source>
</evidence>
<dbReference type="EMBL" id="HADW01016795">
    <property type="protein sequence ID" value="SBP18195.1"/>
    <property type="molecule type" value="Transcribed_RNA"/>
</dbReference>
<dbReference type="AlphaFoldDB" id="A0A1A7XK26"/>
<proteinExistence type="predicted"/>
<protein>
    <submittedName>
        <fullName evidence="1">Uncharacterized protein</fullName>
    </submittedName>
</protein>
<feature type="non-terminal residue" evidence="1">
    <location>
        <position position="1"/>
    </location>
</feature>
<reference evidence="1" key="2">
    <citation type="submission" date="2016-06" db="EMBL/GenBank/DDBJ databases">
        <title>The genome of a short-lived fish provides insights into sex chromosome evolution and the genetic control of aging.</title>
        <authorList>
            <person name="Reichwald K."/>
            <person name="Felder M."/>
            <person name="Petzold A."/>
            <person name="Koch P."/>
            <person name="Groth M."/>
            <person name="Platzer M."/>
        </authorList>
    </citation>
    <scope>NUCLEOTIDE SEQUENCE</scope>
    <source>
        <tissue evidence="1">Brain</tissue>
    </source>
</reference>
<reference evidence="1" key="1">
    <citation type="submission" date="2016-05" db="EMBL/GenBank/DDBJ databases">
        <authorList>
            <person name="Lavstsen T."/>
            <person name="Jespersen J.S."/>
        </authorList>
    </citation>
    <scope>NUCLEOTIDE SEQUENCE</scope>
    <source>
        <tissue evidence="1">Brain</tissue>
    </source>
</reference>
<feature type="non-terminal residue" evidence="1">
    <location>
        <position position="70"/>
    </location>
</feature>
<gene>
    <name evidence="1" type="primary">Nfu_g_1_011533</name>
</gene>
<sequence>VLVELQIKNYCTALQWKYKVTCCSRLPDAELQGAARDRPVYLLEEPLHSAHPLPTPRLLVVSPPFCCLPS</sequence>
<name>A0A1A7XK26_9TELE</name>
<organism evidence="1">
    <name type="scientific">Iconisemion striatum</name>
    <dbReference type="NCBI Taxonomy" id="60296"/>
    <lineage>
        <taxon>Eukaryota</taxon>
        <taxon>Metazoa</taxon>
        <taxon>Chordata</taxon>
        <taxon>Craniata</taxon>
        <taxon>Vertebrata</taxon>
        <taxon>Euteleostomi</taxon>
        <taxon>Actinopterygii</taxon>
        <taxon>Neopterygii</taxon>
        <taxon>Teleostei</taxon>
        <taxon>Neoteleostei</taxon>
        <taxon>Acanthomorphata</taxon>
        <taxon>Ovalentaria</taxon>
        <taxon>Atherinomorphae</taxon>
        <taxon>Cyprinodontiformes</taxon>
        <taxon>Nothobranchiidae</taxon>
        <taxon>Iconisemion</taxon>
    </lineage>
</organism>
<accession>A0A1A7XK26</accession>